<gene>
    <name evidence="1" type="ORF">CDL15_Pgr013817</name>
</gene>
<reference evidence="2" key="1">
    <citation type="journal article" date="2017" name="Plant J.">
        <title>The pomegranate (Punica granatum L.) genome and the genomics of punicalagin biosynthesis.</title>
        <authorList>
            <person name="Qin G."/>
            <person name="Xu C."/>
            <person name="Ming R."/>
            <person name="Tang H."/>
            <person name="Guyot R."/>
            <person name="Kramer E.M."/>
            <person name="Hu Y."/>
            <person name="Yi X."/>
            <person name="Qi Y."/>
            <person name="Xu X."/>
            <person name="Gao Z."/>
            <person name="Pan H."/>
            <person name="Jian J."/>
            <person name="Tian Y."/>
            <person name="Yue Z."/>
            <person name="Xu Y."/>
        </authorList>
    </citation>
    <scope>NUCLEOTIDE SEQUENCE [LARGE SCALE GENOMIC DNA]</scope>
    <source>
        <strain evidence="2">cv. Dabenzi</strain>
    </source>
</reference>
<protein>
    <submittedName>
        <fullName evidence="1">Uncharacterized protein</fullName>
    </submittedName>
</protein>
<proteinExistence type="predicted"/>
<evidence type="ECO:0000313" key="1">
    <source>
        <dbReference type="EMBL" id="OWM66600.1"/>
    </source>
</evidence>
<accession>A0A218W2R7</accession>
<name>A0A218W2R7_PUNGR</name>
<dbReference type="AlphaFoldDB" id="A0A218W2R7"/>
<sequence length="169" mass="19144">MDVVEVGTLFAQENSPLSEQQAKGEGSRSLIGMLRILLKSDINNDLKQRLIFLSLRYLYQHTLYKDGKPLALVKAEDGHVREVGWTSEDSIINIEHFNPHQLSDFTYPNDMYEILKSNPNCICSSAPGEGTNIRTAFLTIIDQEMLLEWGDNKMLRLLVVVFLTTDRGA</sequence>
<comment type="caution">
    <text evidence="1">The sequence shown here is derived from an EMBL/GenBank/DDBJ whole genome shotgun (WGS) entry which is preliminary data.</text>
</comment>
<dbReference type="Proteomes" id="UP000197138">
    <property type="component" value="Unassembled WGS sequence"/>
</dbReference>
<organism evidence="1 2">
    <name type="scientific">Punica granatum</name>
    <name type="common">Pomegranate</name>
    <dbReference type="NCBI Taxonomy" id="22663"/>
    <lineage>
        <taxon>Eukaryota</taxon>
        <taxon>Viridiplantae</taxon>
        <taxon>Streptophyta</taxon>
        <taxon>Embryophyta</taxon>
        <taxon>Tracheophyta</taxon>
        <taxon>Spermatophyta</taxon>
        <taxon>Magnoliopsida</taxon>
        <taxon>eudicotyledons</taxon>
        <taxon>Gunneridae</taxon>
        <taxon>Pentapetalae</taxon>
        <taxon>rosids</taxon>
        <taxon>malvids</taxon>
        <taxon>Myrtales</taxon>
        <taxon>Lythraceae</taxon>
        <taxon>Punica</taxon>
    </lineage>
</organism>
<evidence type="ECO:0000313" key="2">
    <source>
        <dbReference type="Proteomes" id="UP000197138"/>
    </source>
</evidence>
<dbReference type="EMBL" id="MTKT01005554">
    <property type="protein sequence ID" value="OWM66600.1"/>
    <property type="molecule type" value="Genomic_DNA"/>
</dbReference>